<keyword evidence="2" id="KW-1185">Reference proteome</keyword>
<name>A0A401LDH6_9FIRM</name>
<dbReference type="Proteomes" id="UP000287361">
    <property type="component" value="Unassembled WGS sequence"/>
</dbReference>
<reference evidence="1 2" key="1">
    <citation type="submission" date="2018-10" db="EMBL/GenBank/DDBJ databases">
        <title>Draft Genome Sequence of Anaerotignum sp. KCTC 15736.</title>
        <authorList>
            <person name="Choi S.H."/>
            <person name="Kim J.S."/>
            <person name="Kang S.W."/>
            <person name="Lee J.S."/>
            <person name="Park S.H."/>
        </authorList>
    </citation>
    <scope>NUCLEOTIDE SEQUENCE [LARGE SCALE GENOMIC DNA]</scope>
    <source>
        <strain evidence="1 2">KCTC 15736</strain>
    </source>
</reference>
<proteinExistence type="predicted"/>
<protein>
    <recommendedName>
        <fullName evidence="3">Phage protein</fullName>
    </recommendedName>
</protein>
<dbReference type="EMBL" id="BHVZ01000002">
    <property type="protein sequence ID" value="GCB29512.1"/>
    <property type="molecule type" value="Genomic_DNA"/>
</dbReference>
<gene>
    <name evidence="1" type="ORF">KGMB03357_11730</name>
</gene>
<accession>A0A401LDH6</accession>
<evidence type="ECO:0000313" key="2">
    <source>
        <dbReference type="Proteomes" id="UP000287361"/>
    </source>
</evidence>
<dbReference type="AlphaFoldDB" id="A0A401LDH6"/>
<evidence type="ECO:0008006" key="3">
    <source>
        <dbReference type="Google" id="ProtNLM"/>
    </source>
</evidence>
<dbReference type="OrthoDB" id="2061576at2"/>
<comment type="caution">
    <text evidence="1">The sequence shown here is derived from an EMBL/GenBank/DDBJ whole genome shotgun (WGS) entry which is preliminary data.</text>
</comment>
<organism evidence="1 2">
    <name type="scientific">Anaerotignum faecicola</name>
    <dbReference type="NCBI Taxonomy" id="2358141"/>
    <lineage>
        <taxon>Bacteria</taxon>
        <taxon>Bacillati</taxon>
        <taxon>Bacillota</taxon>
        <taxon>Clostridia</taxon>
        <taxon>Lachnospirales</taxon>
        <taxon>Anaerotignaceae</taxon>
        <taxon>Anaerotignum</taxon>
    </lineage>
</organism>
<sequence length="108" mass="12443">MDEKEMKAFLDKTGLPIAYSHFPDNQKPPFLCFLSNKKAEGCDNKNNLYRYDYSIELYTEKKDITSEEKLEGLLNSAGISFSSETIWIDDADLFVTYYTISIYKKIGA</sequence>
<evidence type="ECO:0000313" key="1">
    <source>
        <dbReference type="EMBL" id="GCB29512.1"/>
    </source>
</evidence>